<dbReference type="PANTHER" id="PTHR45033">
    <property type="match status" value="1"/>
</dbReference>
<dbReference type="InterPro" id="IPR036291">
    <property type="entry name" value="NAD(P)-bd_dom_sf"/>
</dbReference>
<dbReference type="Pfam" id="PF00107">
    <property type="entry name" value="ADH_zinc_N"/>
    <property type="match status" value="1"/>
</dbReference>
<dbReference type="InterPro" id="IPR020843">
    <property type="entry name" value="ER"/>
</dbReference>
<dbReference type="Proteomes" id="UP000007519">
    <property type="component" value="Chromosome"/>
</dbReference>
<dbReference type="InterPro" id="IPR013154">
    <property type="entry name" value="ADH-like_N"/>
</dbReference>
<dbReference type="eggNOG" id="COG0604">
    <property type="taxonomic scope" value="Bacteria"/>
</dbReference>
<organism evidence="2 3">
    <name type="scientific">Saprospira grandis (strain Lewin)</name>
    <dbReference type="NCBI Taxonomy" id="984262"/>
    <lineage>
        <taxon>Bacteria</taxon>
        <taxon>Pseudomonadati</taxon>
        <taxon>Bacteroidota</taxon>
        <taxon>Saprospiria</taxon>
        <taxon>Saprospirales</taxon>
        <taxon>Saprospiraceae</taxon>
        <taxon>Saprospira</taxon>
    </lineage>
</organism>
<keyword evidence="3" id="KW-1185">Reference proteome</keyword>
<dbReference type="SUPFAM" id="SSF50129">
    <property type="entry name" value="GroES-like"/>
    <property type="match status" value="1"/>
</dbReference>
<evidence type="ECO:0000259" key="1">
    <source>
        <dbReference type="SMART" id="SM00829"/>
    </source>
</evidence>
<accession>H6L188</accession>
<dbReference type="InterPro" id="IPR013149">
    <property type="entry name" value="ADH-like_C"/>
</dbReference>
<dbReference type="HOGENOM" id="CLU_026673_3_4_10"/>
<feature type="domain" description="Enoyl reductase (ER)" evidence="1">
    <location>
        <begin position="13"/>
        <end position="332"/>
    </location>
</feature>
<gene>
    <name evidence="2" type="ordered locus">SGRA_0690</name>
</gene>
<dbReference type="PANTHER" id="PTHR45033:SF3">
    <property type="entry name" value="DEHYDROGENASE, PUTATIVE (AFU_ORTHOLOGUE AFUA_2G13270)-RELATED"/>
    <property type="match status" value="1"/>
</dbReference>
<dbReference type="SUPFAM" id="SSF51735">
    <property type="entry name" value="NAD(P)-binding Rossmann-fold domains"/>
    <property type="match status" value="1"/>
</dbReference>
<dbReference type="Pfam" id="PF08240">
    <property type="entry name" value="ADH_N"/>
    <property type="match status" value="1"/>
</dbReference>
<dbReference type="GO" id="GO:0016491">
    <property type="term" value="F:oxidoreductase activity"/>
    <property type="evidence" value="ECO:0007669"/>
    <property type="project" value="InterPro"/>
</dbReference>
<dbReference type="Gene3D" id="3.90.180.10">
    <property type="entry name" value="Medium-chain alcohol dehydrogenases, catalytic domain"/>
    <property type="match status" value="1"/>
</dbReference>
<dbReference type="STRING" id="984262.SGRA_0690"/>
<reference evidence="2 3" key="1">
    <citation type="journal article" date="2012" name="Stand. Genomic Sci.">
        <title>Complete genome sequencing and analysis of Saprospira grandis str. Lewin, a predatory marine bacterium.</title>
        <authorList>
            <person name="Saw J.H."/>
            <person name="Yuryev A."/>
            <person name="Kanbe M."/>
            <person name="Hou S."/>
            <person name="Young A.G."/>
            <person name="Aizawa S."/>
            <person name="Alam M."/>
        </authorList>
    </citation>
    <scope>NUCLEOTIDE SEQUENCE [LARGE SCALE GENOMIC DNA]</scope>
    <source>
        <strain evidence="2 3">Lewin</strain>
    </source>
</reference>
<name>H6L188_SAPGL</name>
<evidence type="ECO:0000313" key="2">
    <source>
        <dbReference type="EMBL" id="AFC23429.1"/>
    </source>
</evidence>
<dbReference type="EMBL" id="CP002831">
    <property type="protein sequence ID" value="AFC23429.1"/>
    <property type="molecule type" value="Genomic_DNA"/>
</dbReference>
<dbReference type="SMART" id="SM00829">
    <property type="entry name" value="PKS_ER"/>
    <property type="match status" value="1"/>
</dbReference>
<proteinExistence type="predicted"/>
<sequence>MSKMYAMVLDQKKSPAVYRQIEKPSPQADQVLIKVEAAALNHRDLYITQGLYPGVREGIILGSDASGEVVELGPQADKKWLGQKVIVNPNQNWGEKQAVQAKNYSILGMPQHGSFAEYLLVPQDRLFLRPAHLSAEEAAALPLAGLTAYRALFSRGRLQVGERLFISGIGGGVALTALQFAQPLGIDIWVSSGQAEKIEKAKEMGALNGISYKQDQWHKALLAQDPAGFDLIIDSAGGPDFGHFVDLARPAARIVFYGGTRGKFQINPQKMFWKQLDIMGSTMGSDEDFAQMIAWVEEHKIKPLVEQVWPLDQAQKAFDCMDKGQQFGKLVLKMRD</sequence>
<protein>
    <submittedName>
        <fullName evidence="2">Alcohol dehydrogenase zinc-binding domain protein</fullName>
    </submittedName>
</protein>
<dbReference type="InterPro" id="IPR011032">
    <property type="entry name" value="GroES-like_sf"/>
</dbReference>
<dbReference type="InterPro" id="IPR052711">
    <property type="entry name" value="Zinc_ADH-like"/>
</dbReference>
<dbReference type="Gene3D" id="3.40.50.720">
    <property type="entry name" value="NAD(P)-binding Rossmann-like Domain"/>
    <property type="match status" value="1"/>
</dbReference>
<dbReference type="KEGG" id="sgn:SGRA_0690"/>
<evidence type="ECO:0000313" key="3">
    <source>
        <dbReference type="Proteomes" id="UP000007519"/>
    </source>
</evidence>
<dbReference type="AlphaFoldDB" id="H6L188"/>